<sequence length="65" mass="7297">MRGSAAIFRDEAFPGRVAVGKLIGLNLTAKIPHRILASANPIGSRWSKKRHLLRKNKQAHRLRQS</sequence>
<organism evidence="1 2">
    <name type="scientific">Acidisarcina polymorpha</name>
    <dbReference type="NCBI Taxonomy" id="2211140"/>
    <lineage>
        <taxon>Bacteria</taxon>
        <taxon>Pseudomonadati</taxon>
        <taxon>Acidobacteriota</taxon>
        <taxon>Terriglobia</taxon>
        <taxon>Terriglobales</taxon>
        <taxon>Acidobacteriaceae</taxon>
        <taxon>Acidisarcina</taxon>
    </lineage>
</organism>
<dbReference type="KEGG" id="abas:ACPOL_3250"/>
<gene>
    <name evidence="1" type="ORF">ACPOL_3250</name>
</gene>
<reference evidence="1 2" key="1">
    <citation type="journal article" date="2018" name="Front. Microbiol.">
        <title>Hydrolytic Capabilities as a Key to Environmental Success: Chitinolytic and Cellulolytic Acidobacteria From Acidic Sub-arctic Soils and Boreal Peatlands.</title>
        <authorList>
            <person name="Belova S.E."/>
            <person name="Ravin N.V."/>
            <person name="Pankratov T.A."/>
            <person name="Rakitin A.L."/>
            <person name="Ivanova A.A."/>
            <person name="Beletsky A.V."/>
            <person name="Mardanov A.V."/>
            <person name="Sinninghe Damste J.S."/>
            <person name="Dedysh S.N."/>
        </authorList>
    </citation>
    <scope>NUCLEOTIDE SEQUENCE [LARGE SCALE GENOMIC DNA]</scope>
    <source>
        <strain evidence="1 2">SBC82</strain>
    </source>
</reference>
<keyword evidence="2" id="KW-1185">Reference proteome</keyword>
<dbReference type="EMBL" id="CP030840">
    <property type="protein sequence ID" value="AXC12543.1"/>
    <property type="molecule type" value="Genomic_DNA"/>
</dbReference>
<evidence type="ECO:0000313" key="1">
    <source>
        <dbReference type="EMBL" id="AXC12543.1"/>
    </source>
</evidence>
<name>A0A2Z5G049_9BACT</name>
<dbReference type="AlphaFoldDB" id="A0A2Z5G049"/>
<evidence type="ECO:0000313" key="2">
    <source>
        <dbReference type="Proteomes" id="UP000253606"/>
    </source>
</evidence>
<proteinExistence type="predicted"/>
<protein>
    <submittedName>
        <fullName evidence="1">Uncharacterized protein</fullName>
    </submittedName>
</protein>
<dbReference type="Proteomes" id="UP000253606">
    <property type="component" value="Chromosome"/>
</dbReference>
<accession>A0A2Z5G049</accession>